<dbReference type="EMBL" id="AYYO01000030">
    <property type="protein sequence ID" value="KRM55195.1"/>
    <property type="molecule type" value="Genomic_DNA"/>
</dbReference>
<dbReference type="AlphaFoldDB" id="A0A0R1ZT29"/>
<proteinExistence type="predicted"/>
<dbReference type="STRING" id="1291052.FC18_GL001645"/>
<evidence type="ECO:0000313" key="1">
    <source>
        <dbReference type="EMBL" id="KRM55195.1"/>
    </source>
</evidence>
<dbReference type="Proteomes" id="UP000051679">
    <property type="component" value="Unassembled WGS sequence"/>
</dbReference>
<keyword evidence="2" id="KW-1185">Reference proteome</keyword>
<name>A0A0R1ZT29_9LACO</name>
<protein>
    <submittedName>
        <fullName evidence="1">Uncharacterized protein</fullName>
    </submittedName>
</protein>
<evidence type="ECO:0000313" key="2">
    <source>
        <dbReference type="Proteomes" id="UP000051679"/>
    </source>
</evidence>
<comment type="caution">
    <text evidence="1">The sequence shown here is derived from an EMBL/GenBank/DDBJ whole genome shotgun (WGS) entry which is preliminary data.</text>
</comment>
<reference evidence="1 2" key="1">
    <citation type="journal article" date="2015" name="Genome Announc.">
        <title>Expanding the biotechnology potential of lactobacilli through comparative genomics of 213 strains and associated genera.</title>
        <authorList>
            <person name="Sun Z."/>
            <person name="Harris H.M."/>
            <person name="McCann A."/>
            <person name="Guo C."/>
            <person name="Argimon S."/>
            <person name="Zhang W."/>
            <person name="Yang X."/>
            <person name="Jeffery I.B."/>
            <person name="Cooney J.C."/>
            <person name="Kagawa T.F."/>
            <person name="Liu W."/>
            <person name="Song Y."/>
            <person name="Salvetti E."/>
            <person name="Wrobel A."/>
            <person name="Rasinkangas P."/>
            <person name="Parkhill J."/>
            <person name="Rea M.C."/>
            <person name="O'Sullivan O."/>
            <person name="Ritari J."/>
            <person name="Douillard F.P."/>
            <person name="Paul Ross R."/>
            <person name="Yang R."/>
            <person name="Briner A.E."/>
            <person name="Felis G.E."/>
            <person name="de Vos W.M."/>
            <person name="Barrangou R."/>
            <person name="Klaenhammer T.R."/>
            <person name="Caufield P.W."/>
            <person name="Cui Y."/>
            <person name="Zhang H."/>
            <person name="O'Toole P.W."/>
        </authorList>
    </citation>
    <scope>NUCLEOTIDE SEQUENCE [LARGE SCALE GENOMIC DNA]</scope>
    <source>
        <strain evidence="1 2">DSM 20505</strain>
    </source>
</reference>
<gene>
    <name evidence="1" type="ORF">FC18_GL001645</name>
</gene>
<organism evidence="1 2">
    <name type="scientific">Lacticaseibacillus sharpeae JCM 1186 = DSM 20505</name>
    <dbReference type="NCBI Taxonomy" id="1291052"/>
    <lineage>
        <taxon>Bacteria</taxon>
        <taxon>Bacillati</taxon>
        <taxon>Bacillota</taxon>
        <taxon>Bacilli</taxon>
        <taxon>Lactobacillales</taxon>
        <taxon>Lactobacillaceae</taxon>
        <taxon>Lacticaseibacillus</taxon>
    </lineage>
</organism>
<accession>A0A0R1ZT29</accession>
<sequence>MPARFQLILQCLDGCCNPANLWEITVGKNTNVHLTHSKLVKNSLIIKIHVGRCNFILANVKDTQESSCK</sequence>